<dbReference type="SUPFAM" id="SSF55347">
    <property type="entry name" value="Glyceraldehyde-3-phosphate dehydrogenase-like, C-terminal domain"/>
    <property type="match status" value="1"/>
</dbReference>
<dbReference type="InterPro" id="IPR022663">
    <property type="entry name" value="DapB_C"/>
</dbReference>
<dbReference type="Gene3D" id="3.40.50.720">
    <property type="entry name" value="NAD(P)-binding Rossmann-like Domain"/>
    <property type="match status" value="1"/>
</dbReference>
<dbReference type="GO" id="GO:0008839">
    <property type="term" value="F:4-hydroxy-tetrahydrodipicolinate reductase"/>
    <property type="evidence" value="ECO:0007669"/>
    <property type="project" value="UniProtKB-EC"/>
</dbReference>
<evidence type="ECO:0000256" key="12">
    <source>
        <dbReference type="NCBIfam" id="TIGR00036"/>
    </source>
</evidence>
<organism evidence="15 16">
    <name type="scientific">Nocardia thailandica</name>
    <dbReference type="NCBI Taxonomy" id="257275"/>
    <lineage>
        <taxon>Bacteria</taxon>
        <taxon>Bacillati</taxon>
        <taxon>Actinomycetota</taxon>
        <taxon>Actinomycetes</taxon>
        <taxon>Mycobacteriales</taxon>
        <taxon>Nocardiaceae</taxon>
        <taxon>Nocardia</taxon>
    </lineage>
</organism>
<evidence type="ECO:0000256" key="2">
    <source>
        <dbReference type="ARBA" id="ARBA00022605"/>
    </source>
</evidence>
<dbReference type="SUPFAM" id="SSF51735">
    <property type="entry name" value="NAD(P)-binding Rossmann-fold domains"/>
    <property type="match status" value="1"/>
</dbReference>
<evidence type="ECO:0000256" key="11">
    <source>
        <dbReference type="ARBA" id="ARBA00049396"/>
    </source>
</evidence>
<dbReference type="Proteomes" id="UP001601444">
    <property type="component" value="Unassembled WGS sequence"/>
</dbReference>
<comment type="caution">
    <text evidence="15">The sequence shown here is derived from an EMBL/GenBank/DDBJ whole genome shotgun (WGS) entry which is preliminary data.</text>
</comment>
<evidence type="ECO:0000313" key="15">
    <source>
        <dbReference type="EMBL" id="MFF0545222.1"/>
    </source>
</evidence>
<gene>
    <name evidence="15" type="primary">dapB</name>
    <name evidence="15" type="ORF">ACFYTF_20520</name>
</gene>
<evidence type="ECO:0000256" key="5">
    <source>
        <dbReference type="ARBA" id="ARBA00023002"/>
    </source>
</evidence>
<feature type="domain" description="Dihydrodipicolinate reductase C-terminal" evidence="14">
    <location>
        <begin position="127"/>
        <end position="255"/>
    </location>
</feature>
<reference evidence="15 16" key="1">
    <citation type="submission" date="2024-10" db="EMBL/GenBank/DDBJ databases">
        <title>The Natural Products Discovery Center: Release of the First 8490 Sequenced Strains for Exploring Actinobacteria Biosynthetic Diversity.</title>
        <authorList>
            <person name="Kalkreuter E."/>
            <person name="Kautsar S.A."/>
            <person name="Yang D."/>
            <person name="Bader C.D."/>
            <person name="Teijaro C.N."/>
            <person name="Fluegel L."/>
            <person name="Davis C.M."/>
            <person name="Simpson J.R."/>
            <person name="Lauterbach L."/>
            <person name="Steele A.D."/>
            <person name="Gui C."/>
            <person name="Meng S."/>
            <person name="Li G."/>
            <person name="Viehrig K."/>
            <person name="Ye F."/>
            <person name="Su P."/>
            <person name="Kiefer A.F."/>
            <person name="Nichols A."/>
            <person name="Cepeda A.J."/>
            <person name="Yan W."/>
            <person name="Fan B."/>
            <person name="Jiang Y."/>
            <person name="Adhikari A."/>
            <person name="Zheng C.-J."/>
            <person name="Schuster L."/>
            <person name="Cowan T.M."/>
            <person name="Smanski M.J."/>
            <person name="Chevrette M.G."/>
            <person name="De Carvalho L.P.S."/>
            <person name="Shen B."/>
        </authorList>
    </citation>
    <scope>NUCLEOTIDE SEQUENCE [LARGE SCALE GENOMIC DNA]</scope>
    <source>
        <strain evidence="15 16">NPDC004045</strain>
    </source>
</reference>
<dbReference type="InterPro" id="IPR023940">
    <property type="entry name" value="DHDPR_bac"/>
</dbReference>
<evidence type="ECO:0000256" key="1">
    <source>
        <dbReference type="ARBA" id="ARBA00006642"/>
    </source>
</evidence>
<accession>A0ABW6PSD7</accession>
<dbReference type="CDD" id="cd02274">
    <property type="entry name" value="DHDPR_N"/>
    <property type="match status" value="1"/>
</dbReference>
<dbReference type="Gene3D" id="3.30.360.10">
    <property type="entry name" value="Dihydrodipicolinate Reductase, domain 2"/>
    <property type="match status" value="1"/>
</dbReference>
<dbReference type="Pfam" id="PF01113">
    <property type="entry name" value="DapB_N"/>
    <property type="match status" value="1"/>
</dbReference>
<name>A0ABW6PSD7_9NOCA</name>
<evidence type="ECO:0000259" key="14">
    <source>
        <dbReference type="Pfam" id="PF05173"/>
    </source>
</evidence>
<dbReference type="RefSeq" id="WP_043654949.1">
    <property type="nucleotide sequence ID" value="NZ_JBIAMX010000013.1"/>
</dbReference>
<keyword evidence="3" id="KW-0521">NADP</keyword>
<evidence type="ECO:0000256" key="10">
    <source>
        <dbReference type="ARBA" id="ARBA00049080"/>
    </source>
</evidence>
<keyword evidence="5 15" id="KW-0560">Oxidoreductase</keyword>
<keyword evidence="7" id="KW-0457">Lysine biosynthesis</keyword>
<keyword evidence="6" id="KW-0520">NAD</keyword>
<dbReference type="NCBIfam" id="TIGR00036">
    <property type="entry name" value="dapB"/>
    <property type="match status" value="1"/>
</dbReference>
<comment type="catalytic activity">
    <reaction evidence="11">
        <text>(S)-2,3,4,5-tetrahydrodipicolinate + NAD(+) + H2O = (2S,4S)-4-hydroxy-2,3,4,5-tetrahydrodipicolinate + NADH + H(+)</text>
        <dbReference type="Rhea" id="RHEA:35323"/>
        <dbReference type="ChEBI" id="CHEBI:15377"/>
        <dbReference type="ChEBI" id="CHEBI:15378"/>
        <dbReference type="ChEBI" id="CHEBI:16845"/>
        <dbReference type="ChEBI" id="CHEBI:57540"/>
        <dbReference type="ChEBI" id="CHEBI:57945"/>
        <dbReference type="ChEBI" id="CHEBI:67139"/>
        <dbReference type="EC" id="1.17.1.8"/>
    </reaction>
</comment>
<dbReference type="InterPro" id="IPR036291">
    <property type="entry name" value="NAD(P)-bd_dom_sf"/>
</dbReference>
<dbReference type="EC" id="1.17.1.8" evidence="9 12"/>
<comment type="catalytic activity">
    <reaction evidence="10">
        <text>(S)-2,3,4,5-tetrahydrodipicolinate + NADP(+) + H2O = (2S,4S)-4-hydroxy-2,3,4,5-tetrahydrodipicolinate + NADPH + H(+)</text>
        <dbReference type="Rhea" id="RHEA:35331"/>
        <dbReference type="ChEBI" id="CHEBI:15377"/>
        <dbReference type="ChEBI" id="CHEBI:15378"/>
        <dbReference type="ChEBI" id="CHEBI:16845"/>
        <dbReference type="ChEBI" id="CHEBI:57783"/>
        <dbReference type="ChEBI" id="CHEBI:58349"/>
        <dbReference type="ChEBI" id="CHEBI:67139"/>
        <dbReference type="EC" id="1.17.1.8"/>
    </reaction>
</comment>
<evidence type="ECO:0000313" key="16">
    <source>
        <dbReference type="Proteomes" id="UP001601444"/>
    </source>
</evidence>
<keyword evidence="2" id="KW-0028">Amino-acid biosynthesis</keyword>
<comment type="pathway">
    <text evidence="8">Amino-acid biosynthesis; L-lysine biosynthesis via DAP pathway; (S)-tetrahydrodipicolinate from L-aspartate: step 4/4.</text>
</comment>
<evidence type="ECO:0000256" key="9">
    <source>
        <dbReference type="ARBA" id="ARBA00038983"/>
    </source>
</evidence>
<sequence length="266" mass="27139">MIRVCVAGVTGWAARPVAEAVVAADDLRLVSGVARRAAGIPLAQVVRGADGGQVFGSVDEALRATPADVVVDYTSAAAVRVDVEAAVRAGVHVVVGSSGLTAEDFHQLDELARAGNVGVFAAGNFSVMAAVLARAARLAAGQLRHWEVVDYAGATKPDVPSGTARELAESLAEVGPPEPGVALDRLSGPIAARGADIAGTRVHSVRLPGYSVSTEIVFGGAGERLSLRHDAGASAEPYVAGTLLAVRRVGDEPGVRRGLGRLLFDD</sequence>
<proteinExistence type="inferred from homology"/>
<evidence type="ECO:0000256" key="4">
    <source>
        <dbReference type="ARBA" id="ARBA00022915"/>
    </source>
</evidence>
<comment type="similarity">
    <text evidence="1">Belongs to the DapB family.</text>
</comment>
<evidence type="ECO:0000256" key="3">
    <source>
        <dbReference type="ARBA" id="ARBA00022857"/>
    </source>
</evidence>
<dbReference type="EMBL" id="JBIAMX010000013">
    <property type="protein sequence ID" value="MFF0545222.1"/>
    <property type="molecule type" value="Genomic_DNA"/>
</dbReference>
<dbReference type="Pfam" id="PF05173">
    <property type="entry name" value="DapB_C"/>
    <property type="match status" value="1"/>
</dbReference>
<dbReference type="PANTHER" id="PTHR20836:SF0">
    <property type="entry name" value="4-HYDROXY-TETRAHYDRODIPICOLINATE REDUCTASE 1, CHLOROPLASTIC-RELATED"/>
    <property type="match status" value="1"/>
</dbReference>
<evidence type="ECO:0000256" key="6">
    <source>
        <dbReference type="ARBA" id="ARBA00023027"/>
    </source>
</evidence>
<evidence type="ECO:0000259" key="13">
    <source>
        <dbReference type="Pfam" id="PF01113"/>
    </source>
</evidence>
<feature type="domain" description="Dihydrodipicolinate reductase N-terminal" evidence="13">
    <location>
        <begin position="2"/>
        <end position="125"/>
    </location>
</feature>
<dbReference type="InterPro" id="IPR000846">
    <property type="entry name" value="DapB_N"/>
</dbReference>
<evidence type="ECO:0000256" key="7">
    <source>
        <dbReference type="ARBA" id="ARBA00023154"/>
    </source>
</evidence>
<protein>
    <recommendedName>
        <fullName evidence="9 12">4-hydroxy-tetrahydrodipicolinate reductase</fullName>
        <ecNumber evidence="9 12">1.17.1.8</ecNumber>
    </recommendedName>
</protein>
<dbReference type="PIRSF" id="PIRSF000161">
    <property type="entry name" value="DHPR"/>
    <property type="match status" value="1"/>
</dbReference>
<evidence type="ECO:0000256" key="8">
    <source>
        <dbReference type="ARBA" id="ARBA00037922"/>
    </source>
</evidence>
<keyword evidence="4" id="KW-0220">Diaminopimelate biosynthesis</keyword>
<keyword evidence="16" id="KW-1185">Reference proteome</keyword>
<dbReference type="PANTHER" id="PTHR20836">
    <property type="entry name" value="DIHYDRODIPICOLINATE REDUCTASE"/>
    <property type="match status" value="1"/>
</dbReference>